<evidence type="ECO:0000256" key="9">
    <source>
        <dbReference type="RuleBase" id="RU003968"/>
    </source>
</evidence>
<dbReference type="PROSITE" id="PS00623">
    <property type="entry name" value="GMC_OXRED_1"/>
    <property type="match status" value="1"/>
</dbReference>
<dbReference type="InterPro" id="IPR000172">
    <property type="entry name" value="GMC_OxRdtase_N"/>
</dbReference>
<keyword evidence="6" id="KW-0560">Oxidoreductase</keyword>
<evidence type="ECO:0000256" key="5">
    <source>
        <dbReference type="ARBA" id="ARBA00022827"/>
    </source>
</evidence>
<feature type="active site" description="Proton donor" evidence="7">
    <location>
        <position position="538"/>
    </location>
</feature>
<evidence type="ECO:0000256" key="7">
    <source>
        <dbReference type="PIRSR" id="PIRSR000137-1"/>
    </source>
</evidence>
<dbReference type="Proteomes" id="UP000076727">
    <property type="component" value="Unassembled WGS sequence"/>
</dbReference>
<dbReference type="Gene3D" id="3.50.50.60">
    <property type="entry name" value="FAD/NAD(P)-binding domain"/>
    <property type="match status" value="1"/>
</dbReference>
<gene>
    <name evidence="11" type="ORF">DAEQUDRAFT_768400</name>
</gene>
<dbReference type="PIRSF" id="PIRSF000137">
    <property type="entry name" value="Alcohol_oxidase"/>
    <property type="match status" value="1"/>
</dbReference>
<proteinExistence type="inferred from homology"/>
<reference evidence="11 12" key="1">
    <citation type="journal article" date="2016" name="Mol. Biol. Evol.">
        <title>Comparative Genomics of Early-Diverging Mushroom-Forming Fungi Provides Insights into the Origins of Lignocellulose Decay Capabilities.</title>
        <authorList>
            <person name="Nagy L.G."/>
            <person name="Riley R."/>
            <person name="Tritt A."/>
            <person name="Adam C."/>
            <person name="Daum C."/>
            <person name="Floudas D."/>
            <person name="Sun H."/>
            <person name="Yadav J.S."/>
            <person name="Pangilinan J."/>
            <person name="Larsson K.H."/>
            <person name="Matsuura K."/>
            <person name="Barry K."/>
            <person name="Labutti K."/>
            <person name="Kuo R."/>
            <person name="Ohm R.A."/>
            <person name="Bhattacharya S.S."/>
            <person name="Shirouzu T."/>
            <person name="Yoshinaga Y."/>
            <person name="Martin F.M."/>
            <person name="Grigoriev I.V."/>
            <person name="Hibbett D.S."/>
        </authorList>
    </citation>
    <scope>NUCLEOTIDE SEQUENCE [LARGE SCALE GENOMIC DNA]</scope>
    <source>
        <strain evidence="11 12">L-15889</strain>
    </source>
</reference>
<evidence type="ECO:0000256" key="8">
    <source>
        <dbReference type="PIRSR" id="PIRSR000137-2"/>
    </source>
</evidence>
<dbReference type="PANTHER" id="PTHR11552:SF201">
    <property type="entry name" value="GLUCOSE-METHANOL-CHOLINE OXIDOREDUCTASE N-TERMINAL DOMAIN-CONTAINING PROTEIN"/>
    <property type="match status" value="1"/>
</dbReference>
<accession>A0A165MRU8</accession>
<keyword evidence="12" id="KW-1185">Reference proteome</keyword>
<feature type="domain" description="Glucose-methanol-choline oxidoreductase N-terminal" evidence="10">
    <location>
        <begin position="91"/>
        <end position="114"/>
    </location>
</feature>
<comment type="cofactor">
    <cofactor evidence="1 8">
        <name>FAD</name>
        <dbReference type="ChEBI" id="CHEBI:57692"/>
    </cofactor>
</comment>
<dbReference type="SUPFAM" id="SSF51905">
    <property type="entry name" value="FAD/NAD(P)-binding domain"/>
    <property type="match status" value="1"/>
</dbReference>
<dbReference type="GO" id="GO:0016614">
    <property type="term" value="F:oxidoreductase activity, acting on CH-OH group of donors"/>
    <property type="evidence" value="ECO:0007669"/>
    <property type="project" value="InterPro"/>
</dbReference>
<organism evidence="11 12">
    <name type="scientific">Daedalea quercina L-15889</name>
    <dbReference type="NCBI Taxonomy" id="1314783"/>
    <lineage>
        <taxon>Eukaryota</taxon>
        <taxon>Fungi</taxon>
        <taxon>Dikarya</taxon>
        <taxon>Basidiomycota</taxon>
        <taxon>Agaricomycotina</taxon>
        <taxon>Agaricomycetes</taxon>
        <taxon>Polyporales</taxon>
        <taxon>Fomitopsis</taxon>
    </lineage>
</organism>
<keyword evidence="5 8" id="KW-0274">FAD</keyword>
<sequence length="615" mass="67879">MTATIDQVSTKFFDYVIVGGGTAGLTLAARLSEDPDVSVLVLEAGGANLDEPGILRPASWGSHFTNTSWTWPYKTIKQKELGDADYFWFRGKGLGGSSGINFMCWTKPPKEEIDEFEKLGNPGWNWQNYERYVAKTEGFYSPSEEVIKRNDNVNMNFDTWKIGRDGPLKLAYPGKIDALENKVLQTMLNAGLPKAPHPLSGDPKGVFLIPNTYDPVKHTRTYSATAFYVPNKDRPNLKVLINAAAHRIITQPATNGKLSAVGVEFEYDGKIHTVNAQKDVCLAAGGLKSPQLLELSGIGRRDVLEKIGVSLKAELPGLGENVQEHMFIGISWELKDDVGFETVDLLRDATHNAKHLDLHALGEGLYTRGIIGFAFNGLNQLSSLADTIYEKTKAKVLANKDKYPPGLLEQYNIQLDRIKRGAPGQEIICIPGFLSGPNPPKEGKSYITILAAMNHCFSRGSIHSTSIDPHKEPEFDPRYFEQEVDLDIFTESVKYVRRLGEVAPLKDITVNEYNPGPSVKDDAQVRDFIKKCMNTTWHTSSACSMLPKEKGGVVDPELRVYGTNNIRVVDLSVVPLQFAAHPMATVFAIAEQGADIIKGKFNPLEASLEKLKISA</sequence>
<dbReference type="EMBL" id="KV429096">
    <property type="protein sequence ID" value="KZT66041.1"/>
    <property type="molecule type" value="Genomic_DNA"/>
</dbReference>
<keyword evidence="3 9" id="KW-0285">Flavoprotein</keyword>
<feature type="binding site" evidence="8">
    <location>
        <begin position="537"/>
        <end position="538"/>
    </location>
    <ligand>
        <name>FAD</name>
        <dbReference type="ChEBI" id="CHEBI:57692"/>
    </ligand>
</feature>
<feature type="active site" description="Proton acceptor" evidence="7">
    <location>
        <position position="581"/>
    </location>
</feature>
<dbReference type="Gene3D" id="3.30.560.10">
    <property type="entry name" value="Glucose Oxidase, domain 3"/>
    <property type="match status" value="1"/>
</dbReference>
<dbReference type="InterPro" id="IPR012132">
    <property type="entry name" value="GMC_OxRdtase"/>
</dbReference>
<dbReference type="SUPFAM" id="SSF54373">
    <property type="entry name" value="FAD-linked reductases, C-terminal domain"/>
    <property type="match status" value="1"/>
</dbReference>
<dbReference type="Pfam" id="PF00732">
    <property type="entry name" value="GMC_oxred_N"/>
    <property type="match status" value="1"/>
</dbReference>
<dbReference type="PANTHER" id="PTHR11552">
    <property type="entry name" value="GLUCOSE-METHANOL-CHOLINE GMC OXIDOREDUCTASE"/>
    <property type="match status" value="1"/>
</dbReference>
<evidence type="ECO:0000256" key="1">
    <source>
        <dbReference type="ARBA" id="ARBA00001974"/>
    </source>
</evidence>
<dbReference type="Pfam" id="PF05199">
    <property type="entry name" value="GMC_oxred_C"/>
    <property type="match status" value="1"/>
</dbReference>
<evidence type="ECO:0000313" key="11">
    <source>
        <dbReference type="EMBL" id="KZT66041.1"/>
    </source>
</evidence>
<dbReference type="InterPro" id="IPR007867">
    <property type="entry name" value="GMC_OxRtase_C"/>
</dbReference>
<dbReference type="AlphaFoldDB" id="A0A165MRU8"/>
<evidence type="ECO:0000256" key="2">
    <source>
        <dbReference type="ARBA" id="ARBA00010790"/>
    </source>
</evidence>
<dbReference type="OrthoDB" id="269227at2759"/>
<dbReference type="STRING" id="1314783.A0A165MRU8"/>
<evidence type="ECO:0000313" key="12">
    <source>
        <dbReference type="Proteomes" id="UP000076727"/>
    </source>
</evidence>
<evidence type="ECO:0000256" key="6">
    <source>
        <dbReference type="ARBA" id="ARBA00023002"/>
    </source>
</evidence>
<protein>
    <submittedName>
        <fullName evidence="11">GMC oxidoreductase</fullName>
    </submittedName>
</protein>
<comment type="similarity">
    <text evidence="2 9">Belongs to the GMC oxidoreductase family.</text>
</comment>
<name>A0A165MRU8_9APHY</name>
<evidence type="ECO:0000256" key="3">
    <source>
        <dbReference type="ARBA" id="ARBA00022630"/>
    </source>
</evidence>
<evidence type="ECO:0000256" key="4">
    <source>
        <dbReference type="ARBA" id="ARBA00022729"/>
    </source>
</evidence>
<dbReference type="GO" id="GO:0050660">
    <property type="term" value="F:flavin adenine dinucleotide binding"/>
    <property type="evidence" value="ECO:0007669"/>
    <property type="project" value="InterPro"/>
</dbReference>
<dbReference type="InterPro" id="IPR036188">
    <property type="entry name" value="FAD/NAD-bd_sf"/>
</dbReference>
<evidence type="ECO:0000259" key="10">
    <source>
        <dbReference type="PROSITE" id="PS00623"/>
    </source>
</evidence>
<keyword evidence="4" id="KW-0732">Signal</keyword>